<dbReference type="EMBL" id="CP003539">
    <property type="protein sequence ID" value="AFX98690.1"/>
    <property type="molecule type" value="Genomic_DNA"/>
</dbReference>
<name>K7YGG0_9PROT</name>
<reference evidence="1 2" key="1">
    <citation type="journal article" date="2012" name="Proc. Natl. Acad. Sci. U.S.A.">
        <title>Genome streamlining and chemical defense in a coral reef symbiosis.</title>
        <authorList>
            <person name="Kwan J.C."/>
            <person name="Donia M.S."/>
            <person name="Han A.W."/>
            <person name="Hirose E."/>
            <person name="Haygood M.G."/>
            <person name="Schmidt E.W."/>
        </authorList>
    </citation>
    <scope>NUCLEOTIDE SEQUENCE [LARGE SCALE GENOMIC DNA]</scope>
    <source>
        <strain evidence="1 2">L2</strain>
    </source>
</reference>
<evidence type="ECO:0000313" key="2">
    <source>
        <dbReference type="Proteomes" id="UP000010077"/>
    </source>
</evidence>
<dbReference type="HOGENOM" id="CLU_3286538_0_0_5"/>
<protein>
    <submittedName>
        <fullName evidence="1">Uncharacterized protein</fullName>
    </submittedName>
</protein>
<dbReference type="AlphaFoldDB" id="K7YGG0"/>
<dbReference type="Proteomes" id="UP000010077">
    <property type="component" value="Chromosome"/>
</dbReference>
<sequence length="40" mass="4677">MTENSLTHIDFINNQIVLINECMGCDHYKHLKIIIVYVNS</sequence>
<dbReference type="STRING" id="1193729.A1OE_497"/>
<dbReference type="KEGG" id="thal:A1OE_497"/>
<accession>K7YGG0</accession>
<evidence type="ECO:0000313" key="1">
    <source>
        <dbReference type="EMBL" id="AFX98690.1"/>
    </source>
</evidence>
<proteinExistence type="predicted"/>
<keyword evidence="2" id="KW-1185">Reference proteome</keyword>
<organism evidence="1 2">
    <name type="scientific">Candidatus Endolissoclinum faulkneri L2</name>
    <dbReference type="NCBI Taxonomy" id="1193729"/>
    <lineage>
        <taxon>Bacteria</taxon>
        <taxon>Pseudomonadati</taxon>
        <taxon>Pseudomonadota</taxon>
        <taxon>Alphaproteobacteria</taxon>
        <taxon>Rhodospirillales</taxon>
        <taxon>Rhodospirillaceae</taxon>
        <taxon>Candidatus Endolissoclinum</taxon>
    </lineage>
</organism>
<gene>
    <name evidence="1" type="ORF">A1OE_497</name>
</gene>